<evidence type="ECO:0000313" key="1">
    <source>
        <dbReference type="EMBL" id="SHF75685.1"/>
    </source>
</evidence>
<evidence type="ECO:0000313" key="2">
    <source>
        <dbReference type="Proteomes" id="UP000184518"/>
    </source>
</evidence>
<keyword evidence="2" id="KW-1185">Reference proteome</keyword>
<proteinExistence type="predicted"/>
<sequence>MIKKIGISTFLFFSLTFFSQTQIKVLDSENKNPVPYAKLMFKDKDYYKNTEENGEITLENNEEINHIESFGYENLDVSKQQNIYFLKPKFTDIKEIEISKPKFTQTYTIGNLKKDDFGFLSGLRNWQVINFFANNNKTEKTYIKKIKILTEVKKTKKDAVFNLFFYENIEGHTGAEKLKNIVVTCKKGKNITEIDFSKNPVTFPKEGLFIGIEWIMNEQNHYLDTVTILHTDGTKEKNKIVDRVNPLFFGYTSLSRNAVGRNTENFKSNNKRDYRSANSHNLTMEVEITN</sequence>
<dbReference type="RefSeq" id="WP_072958409.1">
    <property type="nucleotide sequence ID" value="NZ_FQUT01000006.1"/>
</dbReference>
<organism evidence="1 2">
    <name type="scientific">Chryseobacterium arachidis</name>
    <dbReference type="NCBI Taxonomy" id="1416778"/>
    <lineage>
        <taxon>Bacteria</taxon>
        <taxon>Pseudomonadati</taxon>
        <taxon>Bacteroidota</taxon>
        <taxon>Flavobacteriia</taxon>
        <taxon>Flavobacteriales</taxon>
        <taxon>Weeksellaceae</taxon>
        <taxon>Chryseobacterium group</taxon>
        <taxon>Chryseobacterium</taxon>
    </lineage>
</organism>
<gene>
    <name evidence="1" type="ORF">SAMN05443633_106141</name>
</gene>
<dbReference type="EMBL" id="FQUT01000006">
    <property type="protein sequence ID" value="SHF75685.1"/>
    <property type="molecule type" value="Genomic_DNA"/>
</dbReference>
<dbReference type="OrthoDB" id="914976at2"/>
<reference evidence="2" key="1">
    <citation type="submission" date="2016-11" db="EMBL/GenBank/DDBJ databases">
        <authorList>
            <person name="Varghese N."/>
            <person name="Submissions S."/>
        </authorList>
    </citation>
    <scope>NUCLEOTIDE SEQUENCE [LARGE SCALE GENOMIC DNA]</scope>
    <source>
        <strain evidence="2">DSM 27619</strain>
    </source>
</reference>
<protein>
    <recommendedName>
        <fullName evidence="3">CarboxypepD_reg-like domain-containing protein</fullName>
    </recommendedName>
</protein>
<dbReference type="Proteomes" id="UP000184518">
    <property type="component" value="Unassembled WGS sequence"/>
</dbReference>
<dbReference type="STRING" id="1416778.SAMN05443633_106141"/>
<dbReference type="AlphaFoldDB" id="A0A1M5E926"/>
<evidence type="ECO:0008006" key="3">
    <source>
        <dbReference type="Google" id="ProtNLM"/>
    </source>
</evidence>
<name>A0A1M5E926_9FLAO</name>
<accession>A0A1M5E926</accession>